<gene>
    <name evidence="1" type="ORF">D174_05140</name>
</gene>
<accession>V5X7L9</accession>
<dbReference type="AlphaFoldDB" id="V5X7L9"/>
<sequence>MASVNRDDYFRGALDLMAADGFGALRVTTLCRSLGMTTGSFYNWFRDWNDFVDQFLTYWEIELTERLLGKVTATEDPAARLDQLRGLALSVPHQAEVALRAWSNTEPRAARVRDEVDSMRRQMIFDTVNALVADPDTASRLAAMGLSIVVGHQHLDVQTMDWSLGQFIALVRLHGDLRRDPS</sequence>
<dbReference type="SUPFAM" id="SSF46689">
    <property type="entry name" value="Homeodomain-like"/>
    <property type="match status" value="1"/>
</dbReference>
<dbReference type="InterPro" id="IPR009057">
    <property type="entry name" value="Homeodomain-like_sf"/>
</dbReference>
<keyword evidence="2" id="KW-1185">Reference proteome</keyword>
<dbReference type="GeneID" id="43448889"/>
<evidence type="ECO:0000313" key="1">
    <source>
        <dbReference type="EMBL" id="AHC24002.1"/>
    </source>
</evidence>
<protein>
    <submittedName>
        <fullName evidence="1">TetR family transcriptional regulator</fullName>
    </submittedName>
</protein>
<organism evidence="1 2">
    <name type="scientific">Mycolicibacterium neoaurum VKM Ac-1815D</name>
    <dbReference type="NCBI Taxonomy" id="700508"/>
    <lineage>
        <taxon>Bacteria</taxon>
        <taxon>Bacillati</taxon>
        <taxon>Actinomycetota</taxon>
        <taxon>Actinomycetes</taxon>
        <taxon>Mycobacteriales</taxon>
        <taxon>Mycobacteriaceae</taxon>
        <taxon>Mycolicibacterium</taxon>
    </lineage>
</organism>
<dbReference type="RefSeq" id="WP_019513747.1">
    <property type="nucleotide sequence ID" value="NC_023036.2"/>
</dbReference>
<dbReference type="Gene3D" id="1.10.357.10">
    <property type="entry name" value="Tetracycline Repressor, domain 2"/>
    <property type="match status" value="1"/>
</dbReference>
<dbReference type="EMBL" id="CP006936">
    <property type="protein sequence ID" value="AHC24002.1"/>
    <property type="molecule type" value="Genomic_DNA"/>
</dbReference>
<proteinExistence type="predicted"/>
<name>V5X7L9_MYCNE</name>
<reference evidence="1 2" key="1">
    <citation type="journal article" date="2014" name="Genome Announc.">
        <title>Complete Genome Sequence of Sterol-Transforming Mycobacterium neoaurum Strain VKM Ac-1815D.</title>
        <authorList>
            <person name="Shtratnikova V.Y."/>
            <person name="Bragin E.Y."/>
            <person name="Dovbnya D.V."/>
            <person name="Pekov Y.A."/>
            <person name="Schelkunov M.I."/>
            <person name="Strizhov N."/>
            <person name="Ivashina T.V."/>
            <person name="Ashapkin V.V."/>
            <person name="Donova M.V."/>
        </authorList>
    </citation>
    <scope>NUCLEOTIDE SEQUENCE [LARGE SCALE GENOMIC DNA]</scope>
    <source>
        <strain evidence="1 2">VKM Ac-1815D</strain>
    </source>
</reference>
<dbReference type="Proteomes" id="UP000018763">
    <property type="component" value="Chromosome"/>
</dbReference>
<evidence type="ECO:0000313" key="2">
    <source>
        <dbReference type="Proteomes" id="UP000018763"/>
    </source>
</evidence>